<organism evidence="6 7">
    <name type="scientific">Sphingomonas oligophenolica</name>
    <dbReference type="NCBI Taxonomy" id="301154"/>
    <lineage>
        <taxon>Bacteria</taxon>
        <taxon>Pseudomonadati</taxon>
        <taxon>Pseudomonadota</taxon>
        <taxon>Alphaproteobacteria</taxon>
        <taxon>Sphingomonadales</taxon>
        <taxon>Sphingomonadaceae</taxon>
        <taxon>Sphingomonas</taxon>
    </lineage>
</organism>
<reference evidence="6 7" key="1">
    <citation type="submission" date="2024-05" db="EMBL/GenBank/DDBJ databases">
        <authorList>
            <person name="Liu Q."/>
            <person name="Xin Y.-H."/>
        </authorList>
    </citation>
    <scope>NUCLEOTIDE SEQUENCE [LARGE SCALE GENOMIC DNA]</scope>
    <source>
        <strain evidence="6 7">CGMCC 1.10181</strain>
    </source>
</reference>
<keyword evidence="7" id="KW-1185">Reference proteome</keyword>
<evidence type="ECO:0000256" key="3">
    <source>
        <dbReference type="ARBA" id="ARBA00023125"/>
    </source>
</evidence>
<dbReference type="PANTHER" id="PTHR30427:SF1">
    <property type="entry name" value="TRANSCRIPTIONAL ACTIVATOR PROTEIN LYSR"/>
    <property type="match status" value="1"/>
</dbReference>
<name>A0ABU9YAC2_9SPHN</name>
<comment type="caution">
    <text evidence="6">The sequence shown here is derived from an EMBL/GenBank/DDBJ whole genome shotgun (WGS) entry which is preliminary data.</text>
</comment>
<dbReference type="Gene3D" id="3.40.190.290">
    <property type="match status" value="1"/>
</dbReference>
<dbReference type="PROSITE" id="PS50931">
    <property type="entry name" value="HTH_LYSR"/>
    <property type="match status" value="1"/>
</dbReference>
<keyword evidence="3" id="KW-0238">DNA-binding</keyword>
<evidence type="ECO:0000313" key="6">
    <source>
        <dbReference type="EMBL" id="MEN2792753.1"/>
    </source>
</evidence>
<dbReference type="EMBL" id="JBDIME010000033">
    <property type="protein sequence ID" value="MEN2792753.1"/>
    <property type="molecule type" value="Genomic_DNA"/>
</dbReference>
<dbReference type="PRINTS" id="PR00039">
    <property type="entry name" value="HTHLYSR"/>
</dbReference>
<protein>
    <submittedName>
        <fullName evidence="6">LysR substrate-binding domain-containing protein</fullName>
    </submittedName>
</protein>
<keyword evidence="4" id="KW-0804">Transcription</keyword>
<evidence type="ECO:0000313" key="7">
    <source>
        <dbReference type="Proteomes" id="UP001419910"/>
    </source>
</evidence>
<dbReference type="InterPro" id="IPR005119">
    <property type="entry name" value="LysR_subst-bd"/>
</dbReference>
<evidence type="ECO:0000256" key="4">
    <source>
        <dbReference type="ARBA" id="ARBA00023163"/>
    </source>
</evidence>
<dbReference type="PANTHER" id="PTHR30427">
    <property type="entry name" value="TRANSCRIPTIONAL ACTIVATOR PROTEIN LYSR"/>
    <property type="match status" value="1"/>
</dbReference>
<evidence type="ECO:0000256" key="1">
    <source>
        <dbReference type="ARBA" id="ARBA00009437"/>
    </source>
</evidence>
<dbReference type="Proteomes" id="UP001419910">
    <property type="component" value="Unassembled WGS sequence"/>
</dbReference>
<dbReference type="InterPro" id="IPR000847">
    <property type="entry name" value="LysR_HTH_N"/>
</dbReference>
<dbReference type="InterPro" id="IPR036388">
    <property type="entry name" value="WH-like_DNA-bd_sf"/>
</dbReference>
<dbReference type="Pfam" id="PF03466">
    <property type="entry name" value="LysR_substrate"/>
    <property type="match status" value="1"/>
</dbReference>
<gene>
    <name evidence="6" type="ORF">ABC974_24200</name>
</gene>
<dbReference type="InterPro" id="IPR036390">
    <property type="entry name" value="WH_DNA-bd_sf"/>
</dbReference>
<evidence type="ECO:0000259" key="5">
    <source>
        <dbReference type="PROSITE" id="PS50931"/>
    </source>
</evidence>
<dbReference type="RefSeq" id="WP_343887102.1">
    <property type="nucleotide sequence ID" value="NZ_BAAAEH010000001.1"/>
</dbReference>
<evidence type="ECO:0000256" key="2">
    <source>
        <dbReference type="ARBA" id="ARBA00023015"/>
    </source>
</evidence>
<dbReference type="Pfam" id="PF00126">
    <property type="entry name" value="HTH_1"/>
    <property type="match status" value="1"/>
</dbReference>
<comment type="similarity">
    <text evidence="1">Belongs to the LysR transcriptional regulatory family.</text>
</comment>
<feature type="domain" description="HTH lysR-type" evidence="5">
    <location>
        <begin position="5"/>
        <end position="62"/>
    </location>
</feature>
<dbReference type="SUPFAM" id="SSF46785">
    <property type="entry name" value="Winged helix' DNA-binding domain"/>
    <property type="match status" value="1"/>
</dbReference>
<keyword evidence="2" id="KW-0805">Transcription regulation</keyword>
<accession>A0ABU9YAC2</accession>
<dbReference type="SUPFAM" id="SSF53850">
    <property type="entry name" value="Periplasmic binding protein-like II"/>
    <property type="match status" value="1"/>
</dbReference>
<proteinExistence type="inferred from homology"/>
<dbReference type="Gene3D" id="1.10.10.10">
    <property type="entry name" value="Winged helix-like DNA-binding domain superfamily/Winged helix DNA-binding domain"/>
    <property type="match status" value="1"/>
</dbReference>
<sequence>MPRHINLRQIEAFKAVVENGTVSRAAQLLNISQPAMSKLIAHLEFDTGLKLFDRVKGRLAPTEHAMRLYDEVGRIFAGVRQVENAVDAIRREEQGRLAIGVMPALSGSFVQRATAGFLEQNPNVFCSIESRTSQRIVDWLITRKLDVGLVGANIDNPYITKEPLLEHPLVCVMRPDHELAQKSVVTIDDIKRMPFIAFHPDADVGALVGRMFEEHEVEPNIALIANIAPTVCEFVADGIGISLVHPLMVSGLEHRLVARRFEPEILYNFQLCRSAESRNAQLVEAFAKEVRATAERISQKMLGET</sequence>